<dbReference type="SUPFAM" id="SSF52058">
    <property type="entry name" value="L domain-like"/>
    <property type="match status" value="1"/>
</dbReference>
<dbReference type="GO" id="GO:0019005">
    <property type="term" value="C:SCF ubiquitin ligase complex"/>
    <property type="evidence" value="ECO:0007669"/>
    <property type="project" value="TreeGrafter"/>
</dbReference>
<evidence type="ECO:0000256" key="1">
    <source>
        <dbReference type="SAM" id="MobiDB-lite"/>
    </source>
</evidence>
<keyword evidence="2" id="KW-1133">Transmembrane helix</keyword>
<dbReference type="EMBL" id="LECT01000055">
    <property type="protein sequence ID" value="KLU01206.1"/>
    <property type="molecule type" value="Genomic_DNA"/>
</dbReference>
<evidence type="ECO:0000313" key="3">
    <source>
        <dbReference type="EMBL" id="KLU01206.1"/>
    </source>
</evidence>
<feature type="region of interest" description="Disordered" evidence="1">
    <location>
        <begin position="911"/>
        <end position="931"/>
    </location>
</feature>
<evidence type="ECO:0000256" key="2">
    <source>
        <dbReference type="SAM" id="Phobius"/>
    </source>
</evidence>
<dbReference type="STRING" id="595434.RISK_006775"/>
<feature type="transmembrane region" description="Helical" evidence="2">
    <location>
        <begin position="188"/>
        <end position="208"/>
    </location>
</feature>
<dbReference type="Gene3D" id="3.80.10.10">
    <property type="entry name" value="Ribonuclease Inhibitor"/>
    <property type="match status" value="3"/>
</dbReference>
<accession>A0A0J1B3Z7</accession>
<dbReference type="Proteomes" id="UP000036367">
    <property type="component" value="Unassembled WGS sequence"/>
</dbReference>
<organism evidence="3 4">
    <name type="scientific">Rhodopirellula islandica</name>
    <dbReference type="NCBI Taxonomy" id="595434"/>
    <lineage>
        <taxon>Bacteria</taxon>
        <taxon>Pseudomonadati</taxon>
        <taxon>Planctomycetota</taxon>
        <taxon>Planctomycetia</taxon>
        <taxon>Pirellulales</taxon>
        <taxon>Pirellulaceae</taxon>
        <taxon>Rhodopirellula</taxon>
    </lineage>
</organism>
<comment type="caution">
    <text evidence="3">The sequence shown here is derived from an EMBL/GenBank/DDBJ whole genome shotgun (WGS) entry which is preliminary data.</text>
</comment>
<dbReference type="PANTHER" id="PTHR13318:SF95">
    <property type="entry name" value="F-BOX PROTEIN YLR352W"/>
    <property type="match status" value="1"/>
</dbReference>
<dbReference type="InterPro" id="IPR032675">
    <property type="entry name" value="LRR_dom_sf"/>
</dbReference>
<reference evidence="3" key="1">
    <citation type="submission" date="2015-05" db="EMBL/GenBank/DDBJ databases">
        <title>Permanent draft genome of Rhodopirellula islandicus K833.</title>
        <authorList>
            <person name="Kizina J."/>
            <person name="Richter M."/>
            <person name="Glockner F.O."/>
            <person name="Harder J."/>
        </authorList>
    </citation>
    <scope>NUCLEOTIDE SEQUENCE [LARGE SCALE GENOMIC DNA]</scope>
    <source>
        <strain evidence="3">K833</strain>
    </source>
</reference>
<dbReference type="PANTHER" id="PTHR13318">
    <property type="entry name" value="PARTNER OF PAIRED, ISOFORM B-RELATED"/>
    <property type="match status" value="1"/>
</dbReference>
<name>A0A0J1B3Z7_RHOIS</name>
<keyword evidence="2" id="KW-0812">Transmembrane</keyword>
<dbReference type="AlphaFoldDB" id="A0A0J1B3Z7"/>
<feature type="compositionally biased region" description="Polar residues" evidence="1">
    <location>
        <begin position="918"/>
        <end position="931"/>
    </location>
</feature>
<gene>
    <name evidence="3" type="ORF">RISK_006775</name>
</gene>
<proteinExistence type="predicted"/>
<evidence type="ECO:0000313" key="4">
    <source>
        <dbReference type="Proteomes" id="UP000036367"/>
    </source>
</evidence>
<keyword evidence="2" id="KW-0472">Membrane</keyword>
<sequence length="931" mass="103512">MTGNTKQFECKLETEAKHFASPDVGSTMNKLPTRQVTLKSAQRRWIRTIATLAILGTLFGMAWKPRLVTENFLRDATDLMVAETDLSPIGAPLADSIAMGQAVPNTPRPRHGWYVGGFPLDAYQARFSENEGQDGLENWSTLGLGLAIDLWFCIGLLALAGHAAYHVRPGQSPWNVLWSPKQTENTRYRRALLSIVSVGLVVSAWHFYSTQRTLQTLNDESRVTLARSTNHPLVARLPLVLRGPWTHAVHVQCLPESDMQSIDWSDYPSIQFISLQGDIDPQTLQSIQENPWVTGLRWSNIPSIESANTVLERLPSLRSLSLSFKNIETSTELGPAPKLQVQSLTSLASLSLRRIPGTALCTDELLVPSLTSLEIQTIGPSVDSWLFEESNNLKSLSIRHLRRADERNPRASELTVRLMPALTELSVDAGIPIHLRLLELPRLRNVQGIGAMTSSMDWSEYENGFIVWVSSLKMSGLSSLSSLDLAGENFDQWEVSECPRLHTVRVKHPRAGGNGRFRRSVHGWEASPEFVDARLFAAMASGTPLPKRKSPKGLMAFAASLPSLQSLNLHGMNLTTCELSKLQACSFLKTLTLDHCGIESDQLDELCNVSSLRELSVSGADIDPEVVPRLLAMHNHWEVLELPWEELQSIRIIDQPKLRRAFTSRTLRAKHIELVNLDSLASRLRIAPGAETIRVVNLPSLTDISIRRPKTKDIVIQNVPRLLSFTLERGVLTSSTLSSLTQSRQLHSLILPGSRYPQGLAKHFLCWPGLQEFNAIATPLRDDDLRDLPNLKNLRRLRLDDTALTAKGISILARCDHLQSVSLLGLDLSSTALEPLMALSWLMELSVNDAVPLPEALQSIRLTPDDWATQKAQPHLVGNWPNGLRTSVDRGKNLVRRGPQHGQRLNWVTTEETDSNESLDSQQVTLTTDAT</sequence>
<feature type="transmembrane region" description="Helical" evidence="2">
    <location>
        <begin position="45"/>
        <end position="63"/>
    </location>
</feature>
<dbReference type="GO" id="GO:0031146">
    <property type="term" value="P:SCF-dependent proteasomal ubiquitin-dependent protein catabolic process"/>
    <property type="evidence" value="ECO:0007669"/>
    <property type="project" value="TreeGrafter"/>
</dbReference>
<feature type="transmembrane region" description="Helical" evidence="2">
    <location>
        <begin position="144"/>
        <end position="167"/>
    </location>
</feature>
<keyword evidence="4" id="KW-1185">Reference proteome</keyword>
<protein>
    <submittedName>
        <fullName evidence="3">Cellular communication/signal transduction</fullName>
    </submittedName>
</protein>